<gene>
    <name evidence="2" type="ORF">ElyMa_002290400</name>
</gene>
<dbReference type="AlphaFoldDB" id="A0AAV4G3C4"/>
<accession>A0AAV4G3C4</accession>
<dbReference type="EMBL" id="BMAT01004750">
    <property type="protein sequence ID" value="GFR79530.1"/>
    <property type="molecule type" value="Genomic_DNA"/>
</dbReference>
<evidence type="ECO:0000256" key="1">
    <source>
        <dbReference type="SAM" id="MobiDB-lite"/>
    </source>
</evidence>
<organism evidence="2 3">
    <name type="scientific">Elysia marginata</name>
    <dbReference type="NCBI Taxonomy" id="1093978"/>
    <lineage>
        <taxon>Eukaryota</taxon>
        <taxon>Metazoa</taxon>
        <taxon>Spiralia</taxon>
        <taxon>Lophotrochozoa</taxon>
        <taxon>Mollusca</taxon>
        <taxon>Gastropoda</taxon>
        <taxon>Heterobranchia</taxon>
        <taxon>Euthyneura</taxon>
        <taxon>Panpulmonata</taxon>
        <taxon>Sacoglossa</taxon>
        <taxon>Placobranchoidea</taxon>
        <taxon>Plakobranchidae</taxon>
        <taxon>Elysia</taxon>
    </lineage>
</organism>
<reference evidence="2 3" key="1">
    <citation type="journal article" date="2021" name="Elife">
        <title>Chloroplast acquisition without the gene transfer in kleptoplastic sea slugs, Plakobranchus ocellatus.</title>
        <authorList>
            <person name="Maeda T."/>
            <person name="Takahashi S."/>
            <person name="Yoshida T."/>
            <person name="Shimamura S."/>
            <person name="Takaki Y."/>
            <person name="Nagai Y."/>
            <person name="Toyoda A."/>
            <person name="Suzuki Y."/>
            <person name="Arimoto A."/>
            <person name="Ishii H."/>
            <person name="Satoh N."/>
            <person name="Nishiyama T."/>
            <person name="Hasebe M."/>
            <person name="Maruyama T."/>
            <person name="Minagawa J."/>
            <person name="Obokata J."/>
            <person name="Shigenobu S."/>
        </authorList>
    </citation>
    <scope>NUCLEOTIDE SEQUENCE [LARGE SCALE GENOMIC DNA]</scope>
</reference>
<name>A0AAV4G3C4_9GAST</name>
<comment type="caution">
    <text evidence="2">The sequence shown here is derived from an EMBL/GenBank/DDBJ whole genome shotgun (WGS) entry which is preliminary data.</text>
</comment>
<keyword evidence="3" id="KW-1185">Reference proteome</keyword>
<evidence type="ECO:0000313" key="2">
    <source>
        <dbReference type="EMBL" id="GFR79530.1"/>
    </source>
</evidence>
<dbReference type="Proteomes" id="UP000762676">
    <property type="component" value="Unassembled WGS sequence"/>
</dbReference>
<protein>
    <submittedName>
        <fullName evidence="2">Uncharacterized protein</fullName>
    </submittedName>
</protein>
<feature type="region of interest" description="Disordered" evidence="1">
    <location>
        <begin position="113"/>
        <end position="194"/>
    </location>
</feature>
<evidence type="ECO:0000313" key="3">
    <source>
        <dbReference type="Proteomes" id="UP000762676"/>
    </source>
</evidence>
<proteinExistence type="predicted"/>
<sequence>MKLTLVKKSYWLCGLAVRHSLRDQEVLQRAARVDRYAAHVSSEGNAKTPGRFRHLAVRYRQEDVRCQGEGYLARTAKVDWSGLTVEHQNGSVMGRTKKLRICWLFYSTQADDDDDDDDDDYDVDYYDDDYEDNDDAAAAADDDADDNDDGYYDYNDHDDDEDDDDDGHYDNDDDDGDNDDDDDDDDDDDNYDDYDVLFRTSAGKKVLAVKEIGQEQGQ</sequence>